<dbReference type="RefSeq" id="WP_087463660.1">
    <property type="nucleotide sequence ID" value="NZ_CP021425.1"/>
</dbReference>
<sequence length="153" mass="17845">MSDVQNILASYNLEENHIYLLELIPLIEMIWADGKNKTPEINILYHFTIEHLARLNRDSNSVEVISEDEVNRFIDRFIHERPDPQMLKDLRDVCAIRISEKTDEADRQASREAILNYCIDIAAACASQYPYKFNERIVAEEKKLLIELFAAFS</sequence>
<protein>
    <submittedName>
        <fullName evidence="1">Uncharacterized protein</fullName>
    </submittedName>
</protein>
<evidence type="ECO:0000313" key="1">
    <source>
        <dbReference type="EMBL" id="ARU58938.1"/>
    </source>
</evidence>
<proteinExistence type="predicted"/>
<dbReference type="AlphaFoldDB" id="A0A1Y0IEH6"/>
<gene>
    <name evidence="1" type="ORF">OLMES_4950</name>
</gene>
<dbReference type="EMBL" id="CP021425">
    <property type="protein sequence ID" value="ARU58938.1"/>
    <property type="molecule type" value="Genomic_DNA"/>
</dbReference>
<organism evidence="1 2">
    <name type="scientific">Oleiphilus messinensis</name>
    <dbReference type="NCBI Taxonomy" id="141451"/>
    <lineage>
        <taxon>Bacteria</taxon>
        <taxon>Pseudomonadati</taxon>
        <taxon>Pseudomonadota</taxon>
        <taxon>Gammaproteobacteria</taxon>
        <taxon>Oceanospirillales</taxon>
        <taxon>Oleiphilaceae</taxon>
        <taxon>Oleiphilus</taxon>
    </lineage>
</organism>
<dbReference type="Proteomes" id="UP000196027">
    <property type="component" value="Chromosome"/>
</dbReference>
<reference evidence="1 2" key="1">
    <citation type="submission" date="2017-05" db="EMBL/GenBank/DDBJ databases">
        <title>Genomic insights into alkan degradation activity of Oleiphilus messinensis.</title>
        <authorList>
            <person name="Kozyavkin S.A."/>
            <person name="Slesarev A.I."/>
            <person name="Golyshin P.N."/>
            <person name="Korzhenkov A."/>
            <person name="Golyshina O.N."/>
            <person name="Toshchakov S.V."/>
        </authorList>
    </citation>
    <scope>NUCLEOTIDE SEQUENCE [LARGE SCALE GENOMIC DNA]</scope>
    <source>
        <strain evidence="1 2">ME102</strain>
    </source>
</reference>
<accession>A0A1Y0IEH6</accession>
<dbReference type="KEGG" id="ome:OLMES_4950"/>
<dbReference type="OrthoDB" id="6198674at2"/>
<evidence type="ECO:0000313" key="2">
    <source>
        <dbReference type="Proteomes" id="UP000196027"/>
    </source>
</evidence>
<keyword evidence="2" id="KW-1185">Reference proteome</keyword>
<name>A0A1Y0IEH6_9GAMM</name>